<sequence>MCVITNQVKTSCFSHSTFPSLRWTFPSENAVGNSIVHSIFVKGEQMNYEMKEDDLDAVELYPDYKYTSVDELLDIFMVDPPKPGVAALE</sequence>
<gene>
    <name evidence="1" type="ORF">DCAR_0101193</name>
</gene>
<accession>A0A166G790</accession>
<dbReference type="AlphaFoldDB" id="A0A166G790"/>
<reference evidence="1" key="1">
    <citation type="journal article" date="2016" name="Nat. Genet.">
        <title>A high-quality carrot genome assembly provides new insights into carotenoid accumulation and asterid genome evolution.</title>
        <authorList>
            <person name="Iorizzo M."/>
            <person name="Ellison S."/>
            <person name="Senalik D."/>
            <person name="Zeng P."/>
            <person name="Satapoomin P."/>
            <person name="Huang J."/>
            <person name="Bowman M."/>
            <person name="Iovene M."/>
            <person name="Sanseverino W."/>
            <person name="Cavagnaro P."/>
            <person name="Yildiz M."/>
            <person name="Macko-Podgorni A."/>
            <person name="Moranska E."/>
            <person name="Grzebelus E."/>
            <person name="Grzebelus D."/>
            <person name="Ashrafi H."/>
            <person name="Zheng Z."/>
            <person name="Cheng S."/>
            <person name="Spooner D."/>
            <person name="Van Deynze A."/>
            <person name="Simon P."/>
        </authorList>
    </citation>
    <scope>NUCLEOTIDE SEQUENCE</scope>
    <source>
        <tissue evidence="1">Leaf</tissue>
    </source>
</reference>
<dbReference type="Gramene" id="KZN08622">
    <property type="protein sequence ID" value="KZN08622"/>
    <property type="gene ID" value="DCAR_001152"/>
</dbReference>
<name>A0A166G790_DAUCS</name>
<keyword evidence="2" id="KW-1185">Reference proteome</keyword>
<dbReference type="Gene3D" id="3.90.25.10">
    <property type="entry name" value="UDP-galactose 4-epimerase, domain 1"/>
    <property type="match status" value="1"/>
</dbReference>
<organism evidence="1 2">
    <name type="scientific">Daucus carota subsp. sativus</name>
    <name type="common">Carrot</name>
    <dbReference type="NCBI Taxonomy" id="79200"/>
    <lineage>
        <taxon>Eukaryota</taxon>
        <taxon>Viridiplantae</taxon>
        <taxon>Streptophyta</taxon>
        <taxon>Embryophyta</taxon>
        <taxon>Tracheophyta</taxon>
        <taxon>Spermatophyta</taxon>
        <taxon>Magnoliopsida</taxon>
        <taxon>eudicotyledons</taxon>
        <taxon>Gunneridae</taxon>
        <taxon>Pentapetalae</taxon>
        <taxon>asterids</taxon>
        <taxon>campanulids</taxon>
        <taxon>Apiales</taxon>
        <taxon>Apiaceae</taxon>
        <taxon>Apioideae</taxon>
        <taxon>Scandiceae</taxon>
        <taxon>Daucinae</taxon>
        <taxon>Daucus</taxon>
        <taxon>Daucus sect. Daucus</taxon>
    </lineage>
</organism>
<dbReference type="EMBL" id="CP093343">
    <property type="protein sequence ID" value="WOG82034.1"/>
    <property type="molecule type" value="Genomic_DNA"/>
</dbReference>
<dbReference type="Proteomes" id="UP000077755">
    <property type="component" value="Chromosome 1"/>
</dbReference>
<reference evidence="1" key="2">
    <citation type="submission" date="2022-03" db="EMBL/GenBank/DDBJ databases">
        <title>Draft title - Genomic analysis of global carrot germplasm unveils the trajectory of domestication and the origin of high carotenoid orange carrot.</title>
        <authorList>
            <person name="Iorizzo M."/>
            <person name="Ellison S."/>
            <person name="Senalik D."/>
            <person name="Macko-Podgorni A."/>
            <person name="Grzebelus D."/>
            <person name="Bostan H."/>
            <person name="Rolling W."/>
            <person name="Curaba J."/>
            <person name="Simon P."/>
        </authorList>
    </citation>
    <scope>NUCLEOTIDE SEQUENCE</scope>
    <source>
        <tissue evidence="1">Leaf</tissue>
    </source>
</reference>
<evidence type="ECO:0000313" key="2">
    <source>
        <dbReference type="Proteomes" id="UP000077755"/>
    </source>
</evidence>
<protein>
    <submittedName>
        <fullName evidence="1">Uncharacterized protein</fullName>
    </submittedName>
</protein>
<proteinExistence type="predicted"/>
<evidence type="ECO:0000313" key="1">
    <source>
        <dbReference type="EMBL" id="WOG82034.1"/>
    </source>
</evidence>